<dbReference type="Proteomes" id="UP000271162">
    <property type="component" value="Unassembled WGS sequence"/>
</dbReference>
<evidence type="ECO:0000313" key="2">
    <source>
        <dbReference type="Proteomes" id="UP000271162"/>
    </source>
</evidence>
<evidence type="ECO:0000313" key="1">
    <source>
        <dbReference type="EMBL" id="VDL80841.1"/>
    </source>
</evidence>
<sequence>MHSLILTSTVSHERKLRSRTSHYNLPEGLLTYPTHINQLPRLFTFEVKLSIGQQSDSGIVKDALEVKDSLSEGYWTPRETLKKSSAPPRARFASNPKNMFRPVQSERDCKDFELDYLDVAKLQLQRMSEDMKSESVAADSLVF</sequence>
<accession>A0A158R2Z4</accession>
<keyword evidence="2" id="KW-1185">Reference proteome</keyword>
<reference evidence="3" key="1">
    <citation type="submission" date="2016-04" db="UniProtKB">
        <authorList>
            <consortium name="WormBaseParasite"/>
        </authorList>
    </citation>
    <scope>IDENTIFICATION</scope>
</reference>
<dbReference type="WBParaSite" id="NBR_0001722701-mRNA-1">
    <property type="protein sequence ID" value="NBR_0001722701-mRNA-1"/>
    <property type="gene ID" value="NBR_0001722701"/>
</dbReference>
<name>A0A158R2Z4_NIPBR</name>
<proteinExistence type="predicted"/>
<dbReference type="EMBL" id="UYSL01022626">
    <property type="protein sequence ID" value="VDL80841.1"/>
    <property type="molecule type" value="Genomic_DNA"/>
</dbReference>
<gene>
    <name evidence="1" type="ORF">NBR_LOCUS17228</name>
</gene>
<dbReference type="AlphaFoldDB" id="A0A158R2Z4"/>
<organism evidence="3">
    <name type="scientific">Nippostrongylus brasiliensis</name>
    <name type="common">Rat hookworm</name>
    <dbReference type="NCBI Taxonomy" id="27835"/>
    <lineage>
        <taxon>Eukaryota</taxon>
        <taxon>Metazoa</taxon>
        <taxon>Ecdysozoa</taxon>
        <taxon>Nematoda</taxon>
        <taxon>Chromadorea</taxon>
        <taxon>Rhabditida</taxon>
        <taxon>Rhabditina</taxon>
        <taxon>Rhabditomorpha</taxon>
        <taxon>Strongyloidea</taxon>
        <taxon>Heligmosomidae</taxon>
        <taxon>Nippostrongylus</taxon>
    </lineage>
</organism>
<protein>
    <submittedName>
        <fullName evidence="1 3">Uncharacterized protein</fullName>
    </submittedName>
</protein>
<reference evidence="1 2" key="2">
    <citation type="submission" date="2018-11" db="EMBL/GenBank/DDBJ databases">
        <authorList>
            <consortium name="Pathogen Informatics"/>
        </authorList>
    </citation>
    <scope>NUCLEOTIDE SEQUENCE [LARGE SCALE GENOMIC DNA]</scope>
</reference>
<evidence type="ECO:0000313" key="3">
    <source>
        <dbReference type="WBParaSite" id="NBR_0001722701-mRNA-1"/>
    </source>
</evidence>